<dbReference type="InterPro" id="IPR023214">
    <property type="entry name" value="HAD_sf"/>
</dbReference>
<accession>X0XGY9</accession>
<dbReference type="AlphaFoldDB" id="X0XGY9"/>
<dbReference type="InterPro" id="IPR050793">
    <property type="entry name" value="CMP-NeuNAc_synthase"/>
</dbReference>
<evidence type="ECO:0000313" key="1">
    <source>
        <dbReference type="EMBL" id="GAG35903.1"/>
    </source>
</evidence>
<name>X0XGY9_9ZZZZ</name>
<dbReference type="SUPFAM" id="SSF56784">
    <property type="entry name" value="HAD-like"/>
    <property type="match status" value="1"/>
</dbReference>
<protein>
    <recommendedName>
        <fullName evidence="2">3-deoxy-D-manno-octulosonate 8-phosphate phosphatase</fullName>
    </recommendedName>
</protein>
<reference evidence="1" key="1">
    <citation type="journal article" date="2014" name="Front. Microbiol.">
        <title>High frequency of phylogenetically diverse reductive dehalogenase-homologous genes in deep subseafloor sedimentary metagenomes.</title>
        <authorList>
            <person name="Kawai M."/>
            <person name="Futagami T."/>
            <person name="Toyoda A."/>
            <person name="Takaki Y."/>
            <person name="Nishi S."/>
            <person name="Hori S."/>
            <person name="Arai W."/>
            <person name="Tsubouchi T."/>
            <person name="Morono Y."/>
            <person name="Uchiyama I."/>
            <person name="Ito T."/>
            <person name="Fujiyama A."/>
            <person name="Inagaki F."/>
            <person name="Takami H."/>
        </authorList>
    </citation>
    <scope>NUCLEOTIDE SEQUENCE</scope>
    <source>
        <strain evidence="1">Expedition CK06-06</strain>
    </source>
</reference>
<organism evidence="1">
    <name type="scientific">marine sediment metagenome</name>
    <dbReference type="NCBI Taxonomy" id="412755"/>
    <lineage>
        <taxon>unclassified sequences</taxon>
        <taxon>metagenomes</taxon>
        <taxon>ecological metagenomes</taxon>
    </lineage>
</organism>
<dbReference type="InterPro" id="IPR036412">
    <property type="entry name" value="HAD-like_sf"/>
</dbReference>
<dbReference type="Pfam" id="PF08282">
    <property type="entry name" value="Hydrolase_3"/>
    <property type="match status" value="1"/>
</dbReference>
<gene>
    <name evidence="1" type="ORF">S01H1_63474</name>
</gene>
<dbReference type="PANTHER" id="PTHR21485">
    <property type="entry name" value="HAD SUPERFAMILY MEMBERS CMAS AND KDSC"/>
    <property type="match status" value="1"/>
</dbReference>
<comment type="caution">
    <text evidence="1">The sequence shown here is derived from an EMBL/GenBank/DDBJ whole genome shotgun (WGS) entry which is preliminary data.</text>
</comment>
<dbReference type="EMBL" id="BARS01041779">
    <property type="protein sequence ID" value="GAG35903.1"/>
    <property type="molecule type" value="Genomic_DNA"/>
</dbReference>
<dbReference type="GO" id="GO:0008781">
    <property type="term" value="F:N-acylneuraminate cytidylyltransferase activity"/>
    <property type="evidence" value="ECO:0007669"/>
    <property type="project" value="TreeGrafter"/>
</dbReference>
<dbReference type="Gene3D" id="3.40.50.1000">
    <property type="entry name" value="HAD superfamily/HAD-like"/>
    <property type="match status" value="1"/>
</dbReference>
<evidence type="ECO:0008006" key="2">
    <source>
        <dbReference type="Google" id="ProtNLM"/>
    </source>
</evidence>
<sequence>GRQMLAFSIQDGVGLRLWHRTGRRVGMLSGRDVPAVRARAEQLNMDFTVFGRNDKLQAYNELLSTHGLTADQVAYVGDDLLDLPVMARCVWPIAVANALEVVKAAARYVTTRSGGNGAVAEAVQYLLSTAGEWHDCVAAYTAGEAGKEH</sequence>
<proteinExistence type="predicted"/>
<feature type="non-terminal residue" evidence="1">
    <location>
        <position position="1"/>
    </location>
</feature>
<dbReference type="PANTHER" id="PTHR21485:SF3">
    <property type="entry name" value="N-ACYLNEURAMINATE CYTIDYLYLTRANSFERASE"/>
    <property type="match status" value="1"/>
</dbReference>